<dbReference type="Proteomes" id="UP000789739">
    <property type="component" value="Unassembled WGS sequence"/>
</dbReference>
<comment type="caution">
    <text evidence="2">The sequence shown here is derived from an EMBL/GenBank/DDBJ whole genome shotgun (WGS) entry which is preliminary data.</text>
</comment>
<proteinExistence type="predicted"/>
<feature type="region of interest" description="Disordered" evidence="1">
    <location>
        <begin position="67"/>
        <end position="123"/>
    </location>
</feature>
<evidence type="ECO:0000256" key="1">
    <source>
        <dbReference type="SAM" id="MobiDB-lite"/>
    </source>
</evidence>
<organism evidence="2 3">
    <name type="scientific">Paraglomus brasilianum</name>
    <dbReference type="NCBI Taxonomy" id="144538"/>
    <lineage>
        <taxon>Eukaryota</taxon>
        <taxon>Fungi</taxon>
        <taxon>Fungi incertae sedis</taxon>
        <taxon>Mucoromycota</taxon>
        <taxon>Glomeromycotina</taxon>
        <taxon>Glomeromycetes</taxon>
        <taxon>Paraglomerales</taxon>
        <taxon>Paraglomeraceae</taxon>
        <taxon>Paraglomus</taxon>
    </lineage>
</organism>
<keyword evidence="3" id="KW-1185">Reference proteome</keyword>
<accession>A0A9N9CK51</accession>
<dbReference type="OrthoDB" id="2354640at2759"/>
<reference evidence="2" key="1">
    <citation type="submission" date="2021-06" db="EMBL/GenBank/DDBJ databases">
        <authorList>
            <person name="Kallberg Y."/>
            <person name="Tangrot J."/>
            <person name="Rosling A."/>
        </authorList>
    </citation>
    <scope>NUCLEOTIDE SEQUENCE</scope>
    <source>
        <strain evidence="2">BR232B</strain>
    </source>
</reference>
<evidence type="ECO:0000313" key="2">
    <source>
        <dbReference type="EMBL" id="CAG8604314.1"/>
    </source>
</evidence>
<name>A0A9N9CK51_9GLOM</name>
<gene>
    <name evidence="2" type="ORF">PBRASI_LOCUS7818</name>
</gene>
<evidence type="ECO:0000313" key="3">
    <source>
        <dbReference type="Proteomes" id="UP000789739"/>
    </source>
</evidence>
<feature type="non-terminal residue" evidence="2">
    <location>
        <position position="123"/>
    </location>
</feature>
<dbReference type="AlphaFoldDB" id="A0A9N9CK51"/>
<protein>
    <submittedName>
        <fullName evidence="2">2524_t:CDS:1</fullName>
    </submittedName>
</protein>
<feature type="compositionally biased region" description="Basic and acidic residues" evidence="1">
    <location>
        <begin position="75"/>
        <end position="99"/>
    </location>
</feature>
<dbReference type="EMBL" id="CAJVPI010001271">
    <property type="protein sequence ID" value="CAG8604314.1"/>
    <property type="molecule type" value="Genomic_DNA"/>
</dbReference>
<sequence length="123" mass="14269">MQALLKNDEKLQEEYTQLNIWLNVFEKKKENKRMLKVIDENNRAVFKKARFFSSVVTVSYGTGNVQKGNASIGSLEERESAKELQEKFTNEQEIEKVQETKSQVHRSLSPPIPQRFSFSASEQ</sequence>